<name>A0A1J5MRB1_9BACT</name>
<dbReference type="EMBL" id="LKAQ01000004">
    <property type="protein sequence ID" value="OIQ49149.1"/>
    <property type="molecule type" value="Genomic_DNA"/>
</dbReference>
<organism evidence="1 2">
    <name type="scientific">Pseudodesulfovibrio hydrargyri</name>
    <dbReference type="NCBI Taxonomy" id="2125990"/>
    <lineage>
        <taxon>Bacteria</taxon>
        <taxon>Pseudomonadati</taxon>
        <taxon>Thermodesulfobacteriota</taxon>
        <taxon>Desulfovibrionia</taxon>
        <taxon>Desulfovibrionales</taxon>
        <taxon>Desulfovibrionaceae</taxon>
    </lineage>
</organism>
<dbReference type="AlphaFoldDB" id="A0A1J5MRB1"/>
<keyword evidence="2" id="KW-1185">Reference proteome</keyword>
<accession>A0A1J5MRB1</accession>
<protein>
    <recommendedName>
        <fullName evidence="3">TIGR03016 family PEP-CTERM system-associated outer membrane protein</fullName>
    </recommendedName>
</protein>
<dbReference type="InterPro" id="IPR017467">
    <property type="entry name" value="CHP03016_PEP-CTERM"/>
</dbReference>
<dbReference type="NCBIfam" id="TIGR03016">
    <property type="entry name" value="pepcterm_hypo_1"/>
    <property type="match status" value="1"/>
</dbReference>
<evidence type="ECO:0008006" key="3">
    <source>
        <dbReference type="Google" id="ProtNLM"/>
    </source>
</evidence>
<dbReference type="SUPFAM" id="SSF56935">
    <property type="entry name" value="Porins"/>
    <property type="match status" value="1"/>
</dbReference>
<proteinExistence type="predicted"/>
<evidence type="ECO:0000313" key="2">
    <source>
        <dbReference type="Proteomes" id="UP000181901"/>
    </source>
</evidence>
<reference evidence="1 2" key="1">
    <citation type="submission" date="2015-09" db="EMBL/GenBank/DDBJ databases">
        <title>Genome of Desulfovibrio dechloracetivorans BerOc1, a mercury methylating strain isolated from highly hydrocarbons and metals contaminated coastal sediments.</title>
        <authorList>
            <person name="Goni Urriza M."/>
            <person name="Gassie C."/>
            <person name="Bouchez O."/>
            <person name="Klopp C."/>
            <person name="Ranchou-Peyruse A."/>
            <person name="Remy G."/>
        </authorList>
    </citation>
    <scope>NUCLEOTIDE SEQUENCE [LARGE SCALE GENOMIC DNA]</scope>
    <source>
        <strain evidence="1 2">BerOc1</strain>
    </source>
</reference>
<comment type="caution">
    <text evidence="1">The sequence shown here is derived from an EMBL/GenBank/DDBJ whole genome shotgun (WGS) entry which is preliminary data.</text>
</comment>
<dbReference type="Proteomes" id="UP000181901">
    <property type="component" value="Unassembled WGS sequence"/>
</dbReference>
<gene>
    <name evidence="1" type="ORF">BerOc1_01073</name>
</gene>
<evidence type="ECO:0000313" key="1">
    <source>
        <dbReference type="EMBL" id="OIQ49149.1"/>
    </source>
</evidence>
<sequence length="415" mass="47429">MFTVRMSIIPVVLLVLGLLFPWAGAAEGADFVFKPRISTSMEYNDNVTETQNPEGDYVWIVKPGLSATYEHSRVLFDFSYDFENKKYLDQKKGDEQNNFLSALGNFEAIKDLFFIDVSDSYKQVYQNVTRGDVEEGDTSIGTTDQNTFSFRPYFVFPLQARTNLTTGASFQDIWYSEEGSVDKRLYDLYADVNHELTDRWTITGGVGFQKQEPRWEDGEFERYNLNLGTTYSYAEGSSIEVSIKPTYTDYKEEGTSDKQYTPYTIAITHAFSPTIVGKMSSAMNFTEDPESSDTRNQFVQQASLTGAYERGNITAAVAYYDYETTDSGGNTTYWRPSIRGTHSLTERMSFNYNTYMNLYTNPDCEKTIFSLVSLSYSMSESLSSSLSYRYKMHDEQTDGNDYRSNSVALTLTWQR</sequence>